<dbReference type="FunFam" id="1.20.1250.20:FF:000078">
    <property type="entry name" value="MFS maltose transporter, putative"/>
    <property type="match status" value="1"/>
</dbReference>
<dbReference type="Gene3D" id="1.20.1250.20">
    <property type="entry name" value="MFS general substrate transporter like domains"/>
    <property type="match status" value="1"/>
</dbReference>
<dbReference type="PROSITE" id="PS50850">
    <property type="entry name" value="MFS"/>
    <property type="match status" value="1"/>
</dbReference>
<dbReference type="InterPro" id="IPR020846">
    <property type="entry name" value="MFS_dom"/>
</dbReference>
<feature type="transmembrane region" description="Helical" evidence="9">
    <location>
        <begin position="126"/>
        <end position="142"/>
    </location>
</feature>
<feature type="transmembrane region" description="Helical" evidence="9">
    <location>
        <begin position="12"/>
        <end position="32"/>
    </location>
</feature>
<dbReference type="InterPro" id="IPR050360">
    <property type="entry name" value="MFS_Sugar_Transporters"/>
</dbReference>
<evidence type="ECO:0000256" key="9">
    <source>
        <dbReference type="SAM" id="Phobius"/>
    </source>
</evidence>
<feature type="transmembrane region" description="Helical" evidence="9">
    <location>
        <begin position="437"/>
        <end position="456"/>
    </location>
</feature>
<dbReference type="InterPro" id="IPR005828">
    <property type="entry name" value="MFS_sugar_transport-like"/>
</dbReference>
<feature type="transmembrane region" description="Helical" evidence="9">
    <location>
        <begin position="307"/>
        <end position="327"/>
    </location>
</feature>
<sequence length="518" mass="57167">MGLFVVDKARYFNRNLVLSIAIIAVSTFNYGFDNQAFATTQAMNHFARQFGHFNEATGKYALSSDWLALFNSLNYIGFASGVIIGSFVSARFGRRWCMFSMSCYALITATITVTSNKPEQIMAARILNYVYVGMELAVVPIFQSEIVPAPVRGLVVGTYQLSLALGGLVINSICYGTSQLDDNRSWRIPLGLFYVVPSLIAASIFFIPESPRWLLRNNRGEEAKKALHDLRKGAFTEEEIEHEFGELQFALENELEQGRFTELFKGVNLKRTFIVIFVNFFQQATGQAFASQYGAVYVRSLGIFNPMLFSVMSSGINSFVMIVTLFANDRFGRRTMLMLSSFCMCSALLTMGGLGVQEPVATERMKGIIGLMIVFGCSFSLGWGPMTYVVATEVTALRLRDLTTRVGFTVNVVFNFAVNFSVPYLVFADKAGLGSKVGFIFGAIAALAFAFTYFCVPECKGKTLEQIDWLFSKGVPLRDFGKTDASGMLDEGAGSIGDKLDDVEKNPSKVTSDETASK</sequence>
<proteinExistence type="inferred from homology"/>
<protein>
    <submittedName>
        <fullName evidence="11">General substrate transporter</fullName>
    </submittedName>
</protein>
<keyword evidence="3 7" id="KW-0813">Transport</keyword>
<evidence type="ECO:0000256" key="5">
    <source>
        <dbReference type="ARBA" id="ARBA00022989"/>
    </source>
</evidence>
<feature type="region of interest" description="Disordered" evidence="8">
    <location>
        <begin position="489"/>
        <end position="518"/>
    </location>
</feature>
<accession>A0A9P9F2F7</accession>
<organism evidence="11 12">
    <name type="scientific">Dactylonectria estremocensis</name>
    <dbReference type="NCBI Taxonomy" id="1079267"/>
    <lineage>
        <taxon>Eukaryota</taxon>
        <taxon>Fungi</taxon>
        <taxon>Dikarya</taxon>
        <taxon>Ascomycota</taxon>
        <taxon>Pezizomycotina</taxon>
        <taxon>Sordariomycetes</taxon>
        <taxon>Hypocreomycetidae</taxon>
        <taxon>Hypocreales</taxon>
        <taxon>Nectriaceae</taxon>
        <taxon>Dactylonectria</taxon>
    </lineage>
</organism>
<dbReference type="EMBL" id="JAGMUU010000006">
    <property type="protein sequence ID" value="KAH7149842.1"/>
    <property type="molecule type" value="Genomic_DNA"/>
</dbReference>
<evidence type="ECO:0000256" key="7">
    <source>
        <dbReference type="RuleBase" id="RU003346"/>
    </source>
</evidence>
<evidence type="ECO:0000313" key="12">
    <source>
        <dbReference type="Proteomes" id="UP000717696"/>
    </source>
</evidence>
<comment type="similarity">
    <text evidence="2 7">Belongs to the major facilitator superfamily. Sugar transporter (TC 2.A.1.1) family.</text>
</comment>
<reference evidence="11" key="1">
    <citation type="journal article" date="2021" name="Nat. Commun.">
        <title>Genetic determinants of endophytism in the Arabidopsis root mycobiome.</title>
        <authorList>
            <person name="Mesny F."/>
            <person name="Miyauchi S."/>
            <person name="Thiergart T."/>
            <person name="Pickel B."/>
            <person name="Atanasova L."/>
            <person name="Karlsson M."/>
            <person name="Huettel B."/>
            <person name="Barry K.W."/>
            <person name="Haridas S."/>
            <person name="Chen C."/>
            <person name="Bauer D."/>
            <person name="Andreopoulos W."/>
            <person name="Pangilinan J."/>
            <person name="LaButti K."/>
            <person name="Riley R."/>
            <person name="Lipzen A."/>
            <person name="Clum A."/>
            <person name="Drula E."/>
            <person name="Henrissat B."/>
            <person name="Kohler A."/>
            <person name="Grigoriev I.V."/>
            <person name="Martin F.M."/>
            <person name="Hacquard S."/>
        </authorList>
    </citation>
    <scope>NUCLEOTIDE SEQUENCE</scope>
    <source>
        <strain evidence="11">MPI-CAGE-AT-0021</strain>
    </source>
</reference>
<dbReference type="InterPro" id="IPR003663">
    <property type="entry name" value="Sugar/inositol_transpt"/>
</dbReference>
<keyword evidence="4 9" id="KW-0812">Transmembrane</keyword>
<evidence type="ECO:0000256" key="3">
    <source>
        <dbReference type="ARBA" id="ARBA00022448"/>
    </source>
</evidence>
<comment type="subcellular location">
    <subcellularLocation>
        <location evidence="1">Membrane</location>
        <topology evidence="1">Multi-pass membrane protein</topology>
    </subcellularLocation>
</comment>
<feature type="compositionally biased region" description="Basic and acidic residues" evidence="8">
    <location>
        <begin position="498"/>
        <end position="518"/>
    </location>
</feature>
<gene>
    <name evidence="11" type="ORF">B0J13DRAFT_660597</name>
</gene>
<dbReference type="OrthoDB" id="6612291at2759"/>
<feature type="transmembrane region" description="Helical" evidence="9">
    <location>
        <begin position="72"/>
        <end position="92"/>
    </location>
</feature>
<feature type="transmembrane region" description="Helical" evidence="9">
    <location>
        <begin position="368"/>
        <end position="390"/>
    </location>
</feature>
<evidence type="ECO:0000256" key="2">
    <source>
        <dbReference type="ARBA" id="ARBA00010992"/>
    </source>
</evidence>
<dbReference type="GO" id="GO:0005351">
    <property type="term" value="F:carbohydrate:proton symporter activity"/>
    <property type="evidence" value="ECO:0007669"/>
    <property type="project" value="TreeGrafter"/>
</dbReference>
<evidence type="ECO:0000259" key="10">
    <source>
        <dbReference type="PROSITE" id="PS50850"/>
    </source>
</evidence>
<evidence type="ECO:0000256" key="6">
    <source>
        <dbReference type="ARBA" id="ARBA00023136"/>
    </source>
</evidence>
<keyword evidence="5 9" id="KW-1133">Transmembrane helix</keyword>
<dbReference type="AlphaFoldDB" id="A0A9P9F2F7"/>
<feature type="transmembrane region" description="Helical" evidence="9">
    <location>
        <begin position="336"/>
        <end position="356"/>
    </location>
</feature>
<dbReference type="InterPro" id="IPR036259">
    <property type="entry name" value="MFS_trans_sf"/>
</dbReference>
<feature type="transmembrane region" description="Helical" evidence="9">
    <location>
        <begin position="188"/>
        <end position="207"/>
    </location>
</feature>
<dbReference type="PANTHER" id="PTHR48022:SF77">
    <property type="entry name" value="MAJOR FACILITATOR SUPERFAMILY (MFS) PROFILE DOMAIN-CONTAINING PROTEIN"/>
    <property type="match status" value="1"/>
</dbReference>
<dbReference type="Proteomes" id="UP000717696">
    <property type="component" value="Unassembled WGS sequence"/>
</dbReference>
<evidence type="ECO:0000256" key="1">
    <source>
        <dbReference type="ARBA" id="ARBA00004141"/>
    </source>
</evidence>
<comment type="caution">
    <text evidence="11">The sequence shown here is derived from an EMBL/GenBank/DDBJ whole genome shotgun (WGS) entry which is preliminary data.</text>
</comment>
<evidence type="ECO:0000313" key="11">
    <source>
        <dbReference type="EMBL" id="KAH7149842.1"/>
    </source>
</evidence>
<keyword evidence="12" id="KW-1185">Reference proteome</keyword>
<feature type="transmembrane region" description="Helical" evidence="9">
    <location>
        <begin position="154"/>
        <end position="176"/>
    </location>
</feature>
<evidence type="ECO:0000256" key="8">
    <source>
        <dbReference type="SAM" id="MobiDB-lite"/>
    </source>
</evidence>
<name>A0A9P9F2F7_9HYPO</name>
<dbReference type="NCBIfam" id="TIGR00879">
    <property type="entry name" value="SP"/>
    <property type="match status" value="1"/>
</dbReference>
<dbReference type="Pfam" id="PF00083">
    <property type="entry name" value="Sugar_tr"/>
    <property type="match status" value="1"/>
</dbReference>
<evidence type="ECO:0000256" key="4">
    <source>
        <dbReference type="ARBA" id="ARBA00022692"/>
    </source>
</evidence>
<dbReference type="SUPFAM" id="SSF103473">
    <property type="entry name" value="MFS general substrate transporter"/>
    <property type="match status" value="1"/>
</dbReference>
<keyword evidence="6 9" id="KW-0472">Membrane</keyword>
<dbReference type="PANTHER" id="PTHR48022">
    <property type="entry name" value="PLASTIDIC GLUCOSE TRANSPORTER 4"/>
    <property type="match status" value="1"/>
</dbReference>
<dbReference type="GO" id="GO:0016020">
    <property type="term" value="C:membrane"/>
    <property type="evidence" value="ECO:0007669"/>
    <property type="project" value="UniProtKB-SubCell"/>
</dbReference>
<feature type="domain" description="Major facilitator superfamily (MFS) profile" evidence="10">
    <location>
        <begin position="19"/>
        <end position="460"/>
    </location>
</feature>
<feature type="transmembrane region" description="Helical" evidence="9">
    <location>
        <begin position="402"/>
        <end position="425"/>
    </location>
</feature>